<evidence type="ECO:0000256" key="1">
    <source>
        <dbReference type="PROSITE-ProRule" id="PRU00042"/>
    </source>
</evidence>
<dbReference type="PROSITE" id="PS00028">
    <property type="entry name" value="ZINC_FINGER_C2H2_1"/>
    <property type="match status" value="1"/>
</dbReference>
<dbReference type="AlphaFoldDB" id="A0ABD2WTY7"/>
<dbReference type="Gene3D" id="3.30.160.60">
    <property type="entry name" value="Classic Zinc Finger"/>
    <property type="match status" value="2"/>
</dbReference>
<dbReference type="Pfam" id="PF00096">
    <property type="entry name" value="zf-C2H2"/>
    <property type="match status" value="2"/>
</dbReference>
<protein>
    <recommendedName>
        <fullName evidence="2">C2H2-type domain-containing protein</fullName>
    </recommendedName>
</protein>
<dbReference type="SMART" id="SM00355">
    <property type="entry name" value="ZnF_C2H2"/>
    <property type="match status" value="2"/>
</dbReference>
<sequence length="82" mass="9737">MFSVGQFRLSFNDVRTPRVLKKPFECEICHKSFGYKGDLKKYTNTLHGRSKRFECEICPKSYGRKDTLKIHKNTVHDFSRFC</sequence>
<dbReference type="GO" id="GO:0008270">
    <property type="term" value="F:zinc ion binding"/>
    <property type="evidence" value="ECO:0007669"/>
    <property type="project" value="UniProtKB-KW"/>
</dbReference>
<comment type="caution">
    <text evidence="3">The sequence shown here is derived from an EMBL/GenBank/DDBJ whole genome shotgun (WGS) entry which is preliminary data.</text>
</comment>
<dbReference type="PROSITE" id="PS50157">
    <property type="entry name" value="ZINC_FINGER_C2H2_2"/>
    <property type="match status" value="2"/>
</dbReference>
<evidence type="ECO:0000259" key="2">
    <source>
        <dbReference type="PROSITE" id="PS50157"/>
    </source>
</evidence>
<proteinExistence type="predicted"/>
<keyword evidence="1" id="KW-0863">Zinc-finger</keyword>
<feature type="domain" description="C2H2-type" evidence="2">
    <location>
        <begin position="53"/>
        <end position="81"/>
    </location>
</feature>
<organism evidence="3 4">
    <name type="scientific">Trichogramma kaykai</name>
    <dbReference type="NCBI Taxonomy" id="54128"/>
    <lineage>
        <taxon>Eukaryota</taxon>
        <taxon>Metazoa</taxon>
        <taxon>Ecdysozoa</taxon>
        <taxon>Arthropoda</taxon>
        <taxon>Hexapoda</taxon>
        <taxon>Insecta</taxon>
        <taxon>Pterygota</taxon>
        <taxon>Neoptera</taxon>
        <taxon>Endopterygota</taxon>
        <taxon>Hymenoptera</taxon>
        <taxon>Apocrita</taxon>
        <taxon>Proctotrupomorpha</taxon>
        <taxon>Chalcidoidea</taxon>
        <taxon>Trichogrammatidae</taxon>
        <taxon>Trichogramma</taxon>
    </lineage>
</organism>
<dbReference type="InterPro" id="IPR013087">
    <property type="entry name" value="Znf_C2H2_type"/>
</dbReference>
<dbReference type="InterPro" id="IPR036236">
    <property type="entry name" value="Znf_C2H2_sf"/>
</dbReference>
<dbReference type="EMBL" id="JBJJXI010000071">
    <property type="protein sequence ID" value="KAL3396437.1"/>
    <property type="molecule type" value="Genomic_DNA"/>
</dbReference>
<name>A0ABD2WTY7_9HYME</name>
<feature type="domain" description="C2H2-type" evidence="2">
    <location>
        <begin position="24"/>
        <end position="52"/>
    </location>
</feature>
<keyword evidence="4" id="KW-1185">Reference proteome</keyword>
<dbReference type="SUPFAM" id="SSF57667">
    <property type="entry name" value="beta-beta-alpha zinc fingers"/>
    <property type="match status" value="1"/>
</dbReference>
<gene>
    <name evidence="3" type="ORF">TKK_009606</name>
</gene>
<reference evidence="3 4" key="1">
    <citation type="journal article" date="2024" name="bioRxiv">
        <title>A reference genome for Trichogramma kaykai: A tiny desert-dwelling parasitoid wasp with competing sex-ratio distorters.</title>
        <authorList>
            <person name="Culotta J."/>
            <person name="Lindsey A.R."/>
        </authorList>
    </citation>
    <scope>NUCLEOTIDE SEQUENCE [LARGE SCALE GENOMIC DNA]</scope>
    <source>
        <strain evidence="3 4">KSX58</strain>
    </source>
</reference>
<accession>A0ABD2WTY7</accession>
<evidence type="ECO:0000313" key="3">
    <source>
        <dbReference type="EMBL" id="KAL3396437.1"/>
    </source>
</evidence>
<dbReference type="Proteomes" id="UP001627154">
    <property type="component" value="Unassembled WGS sequence"/>
</dbReference>
<evidence type="ECO:0000313" key="4">
    <source>
        <dbReference type="Proteomes" id="UP001627154"/>
    </source>
</evidence>
<keyword evidence="1" id="KW-0862">Zinc</keyword>
<keyword evidence="1" id="KW-0479">Metal-binding</keyword>